<dbReference type="InterPro" id="IPR040187">
    <property type="entry name" value="OCAD1/2"/>
</dbReference>
<dbReference type="Proteomes" id="UP000192578">
    <property type="component" value="Unassembled WGS sequence"/>
</dbReference>
<feature type="compositionally biased region" description="Basic and acidic residues" evidence="1">
    <location>
        <begin position="247"/>
        <end position="274"/>
    </location>
</feature>
<accession>A0A1W0X4C6</accession>
<evidence type="ECO:0000256" key="1">
    <source>
        <dbReference type="SAM" id="MobiDB-lite"/>
    </source>
</evidence>
<feature type="compositionally biased region" description="Polar residues" evidence="1">
    <location>
        <begin position="60"/>
        <end position="71"/>
    </location>
</feature>
<evidence type="ECO:0000313" key="4">
    <source>
        <dbReference type="Proteomes" id="UP000192578"/>
    </source>
</evidence>
<feature type="region of interest" description="Disordered" evidence="1">
    <location>
        <begin position="179"/>
        <end position="332"/>
    </location>
</feature>
<dbReference type="PANTHER" id="PTHR13336:SF3">
    <property type="entry name" value="OCIA DOMAIN-CONTAINING PROTEIN 1"/>
    <property type="match status" value="1"/>
</dbReference>
<dbReference type="PANTHER" id="PTHR13336">
    <property type="entry name" value="OVARIAN CARCINOMA IMMUNOREACTIVE ANTIGEN"/>
    <property type="match status" value="1"/>
</dbReference>
<dbReference type="AlphaFoldDB" id="A0A1W0X4C6"/>
<proteinExistence type="predicted"/>
<evidence type="ECO:0000313" key="3">
    <source>
        <dbReference type="EMBL" id="OQV22278.1"/>
    </source>
</evidence>
<dbReference type="Pfam" id="PF07051">
    <property type="entry name" value="OCIA"/>
    <property type="match status" value="1"/>
</dbReference>
<sequence>MSSPFGGPGGGGNSNPNSNSSDTYRSSLGYDRSPSGSPSGYSGSSSGLGGAAAGRNSSRTPENYDTLSGQLVTDPAPGMGYADTTGMDMPMGKDYKFSAEEMRVVKECTQESLYYRSLPLAAVGGVLTHLAVKQGYLQAHPKYGSLPKVIGMAVTGFFVGKMSYFRACQEKFLRLPNSPVGDAIRKRQGGQASPPRVQQPSWNTPLDLGSPKIYEGAYPAAGRDTRFDPQVGQSRSAGEQYSAMNTDDYHNTLDIDSEKNSYYDDSSLDERRPNSLDFDLGSNPGVGFGSQSNNSNRTDDRQTGGANYDDLRRQHRDAYLRPQQKSSQQRPE</sequence>
<reference evidence="4" key="1">
    <citation type="submission" date="2017-01" db="EMBL/GenBank/DDBJ databases">
        <title>Comparative genomics of anhydrobiosis in the tardigrade Hypsibius dujardini.</title>
        <authorList>
            <person name="Yoshida Y."/>
            <person name="Koutsovoulos G."/>
            <person name="Laetsch D."/>
            <person name="Stevens L."/>
            <person name="Kumar S."/>
            <person name="Horikawa D."/>
            <person name="Ishino K."/>
            <person name="Komine S."/>
            <person name="Tomita M."/>
            <person name="Blaxter M."/>
            <person name="Arakawa K."/>
        </authorList>
    </citation>
    <scope>NUCLEOTIDE SEQUENCE [LARGE SCALE GENOMIC DNA]</scope>
    <source>
        <strain evidence="4">Z151</strain>
    </source>
</reference>
<dbReference type="OrthoDB" id="6513616at2759"/>
<feature type="region of interest" description="Disordered" evidence="1">
    <location>
        <begin position="1"/>
        <end position="83"/>
    </location>
</feature>
<feature type="compositionally biased region" description="Low complexity" evidence="1">
    <location>
        <begin position="32"/>
        <end position="45"/>
    </location>
</feature>
<evidence type="ECO:0000259" key="2">
    <source>
        <dbReference type="Pfam" id="PF07051"/>
    </source>
</evidence>
<dbReference type="GO" id="GO:0005768">
    <property type="term" value="C:endosome"/>
    <property type="evidence" value="ECO:0007669"/>
    <property type="project" value="TreeGrafter"/>
</dbReference>
<dbReference type="InterPro" id="IPR009764">
    <property type="entry name" value="OCIA_dom"/>
</dbReference>
<feature type="compositionally biased region" description="Polar residues" evidence="1">
    <location>
        <begin position="231"/>
        <end position="245"/>
    </location>
</feature>
<feature type="compositionally biased region" description="Polar residues" evidence="1">
    <location>
        <begin position="323"/>
        <end position="332"/>
    </location>
</feature>
<comment type="caution">
    <text evidence="3">The sequence shown here is derived from an EMBL/GenBank/DDBJ whole genome shotgun (WGS) entry which is preliminary data.</text>
</comment>
<gene>
    <name evidence="3" type="ORF">BV898_03781</name>
</gene>
<keyword evidence="4" id="KW-1185">Reference proteome</keyword>
<protein>
    <submittedName>
        <fullName evidence="3">OCIA domain-containing protein 1</fullName>
    </submittedName>
</protein>
<feature type="domain" description="OCIA" evidence="2">
    <location>
        <begin position="94"/>
        <end position="179"/>
    </location>
</feature>
<name>A0A1W0X4C6_HYPEX</name>
<dbReference type="EMBL" id="MTYJ01000018">
    <property type="protein sequence ID" value="OQV22278.1"/>
    <property type="molecule type" value="Genomic_DNA"/>
</dbReference>
<feature type="compositionally biased region" description="Basic and acidic residues" evidence="1">
    <location>
        <begin position="309"/>
        <end position="319"/>
    </location>
</feature>
<feature type="compositionally biased region" description="Gly residues" evidence="1">
    <location>
        <begin position="1"/>
        <end position="13"/>
    </location>
</feature>
<organism evidence="3 4">
    <name type="scientific">Hypsibius exemplaris</name>
    <name type="common">Freshwater tardigrade</name>
    <dbReference type="NCBI Taxonomy" id="2072580"/>
    <lineage>
        <taxon>Eukaryota</taxon>
        <taxon>Metazoa</taxon>
        <taxon>Ecdysozoa</taxon>
        <taxon>Tardigrada</taxon>
        <taxon>Eutardigrada</taxon>
        <taxon>Parachela</taxon>
        <taxon>Hypsibioidea</taxon>
        <taxon>Hypsibiidae</taxon>
        <taxon>Hypsibius</taxon>
    </lineage>
</organism>